<name>A0A817QS48_9BILA</name>
<dbReference type="GO" id="GO:0031629">
    <property type="term" value="P:synaptic vesicle fusion to presynaptic active zone membrane"/>
    <property type="evidence" value="ECO:0007669"/>
    <property type="project" value="TreeGrafter"/>
</dbReference>
<dbReference type="AlphaFoldDB" id="A0A817QS48"/>
<evidence type="ECO:0000259" key="5">
    <source>
        <dbReference type="PROSITE" id="PS50192"/>
    </source>
</evidence>
<evidence type="ECO:0000256" key="3">
    <source>
        <dbReference type="ARBA" id="ARBA00022927"/>
    </source>
</evidence>
<dbReference type="GO" id="GO:0015031">
    <property type="term" value="P:protein transport"/>
    <property type="evidence" value="ECO:0007669"/>
    <property type="project" value="UniProtKB-KW"/>
</dbReference>
<proteinExistence type="inferred from homology"/>
<dbReference type="SUPFAM" id="SSF58038">
    <property type="entry name" value="SNARE fusion complex"/>
    <property type="match status" value="2"/>
</dbReference>
<dbReference type="GO" id="GO:0005886">
    <property type="term" value="C:plasma membrane"/>
    <property type="evidence" value="ECO:0007669"/>
    <property type="project" value="TreeGrafter"/>
</dbReference>
<organism evidence="6 7">
    <name type="scientific">Rotaria socialis</name>
    <dbReference type="NCBI Taxonomy" id="392032"/>
    <lineage>
        <taxon>Eukaryota</taxon>
        <taxon>Metazoa</taxon>
        <taxon>Spiralia</taxon>
        <taxon>Gnathifera</taxon>
        <taxon>Rotifera</taxon>
        <taxon>Eurotatoria</taxon>
        <taxon>Bdelloidea</taxon>
        <taxon>Philodinida</taxon>
        <taxon>Philodinidae</taxon>
        <taxon>Rotaria</taxon>
    </lineage>
</organism>
<gene>
    <name evidence="6" type="ORF">TIS948_LOCUS13305</name>
</gene>
<evidence type="ECO:0000256" key="1">
    <source>
        <dbReference type="ARBA" id="ARBA00009480"/>
    </source>
</evidence>
<feature type="domain" description="T-SNARE coiled-coil homology" evidence="5">
    <location>
        <begin position="153"/>
        <end position="215"/>
    </location>
</feature>
<dbReference type="EMBL" id="CAJNXB010002054">
    <property type="protein sequence ID" value="CAF3214486.1"/>
    <property type="molecule type" value="Genomic_DNA"/>
</dbReference>
<dbReference type="GO" id="GO:0019905">
    <property type="term" value="F:syntaxin binding"/>
    <property type="evidence" value="ECO:0007669"/>
    <property type="project" value="TreeGrafter"/>
</dbReference>
<dbReference type="PANTHER" id="PTHR19305:SF9">
    <property type="entry name" value="SYNAPTOSOMAL-ASSOCIATED PROTEIN 29"/>
    <property type="match status" value="1"/>
</dbReference>
<dbReference type="GO" id="GO:0016082">
    <property type="term" value="P:synaptic vesicle priming"/>
    <property type="evidence" value="ECO:0007669"/>
    <property type="project" value="TreeGrafter"/>
</dbReference>
<evidence type="ECO:0000256" key="4">
    <source>
        <dbReference type="ARBA" id="ARBA00023054"/>
    </source>
</evidence>
<dbReference type="PROSITE" id="PS50192">
    <property type="entry name" value="T_SNARE"/>
    <property type="match status" value="2"/>
</dbReference>
<evidence type="ECO:0000313" key="6">
    <source>
        <dbReference type="EMBL" id="CAF3214486.1"/>
    </source>
</evidence>
<dbReference type="InterPro" id="IPR000727">
    <property type="entry name" value="T_SNARE_dom"/>
</dbReference>
<dbReference type="Gene3D" id="1.20.5.110">
    <property type="match status" value="2"/>
</dbReference>
<sequence>MNSAITNSHDHDELQSIQRQIHEKKTGMLDLTRRMVGLINESETVGVNTAAELIEQREILENIEKRCDGIDANLVSAQQNINKLNSIFGGIKNYFHPPKSSMPKSASQPQLSNAAKKKTAVVQQAAATAINTRPTNLNNDTDTYFGKARSGMDDIERETEDGLHDVHQGVNRLKLLALQMNEELESQKPLTDRVGIKINHLNDSVNKKNKDMKNILLR</sequence>
<keyword evidence="4" id="KW-0175">Coiled coil</keyword>
<feature type="domain" description="T-SNARE coiled-coil homology" evidence="5">
    <location>
        <begin position="32"/>
        <end position="84"/>
    </location>
</feature>
<comment type="caution">
    <text evidence="6">The sequence shown here is derived from an EMBL/GenBank/DDBJ whole genome shotgun (WGS) entry which is preliminary data.</text>
</comment>
<keyword evidence="2" id="KW-0813">Transport</keyword>
<dbReference type="SMART" id="SM00397">
    <property type="entry name" value="t_SNARE"/>
    <property type="match status" value="2"/>
</dbReference>
<protein>
    <recommendedName>
        <fullName evidence="5">t-SNARE coiled-coil homology domain-containing protein</fullName>
    </recommendedName>
</protein>
<keyword evidence="3" id="KW-0653">Protein transport</keyword>
<dbReference type="Proteomes" id="UP000663825">
    <property type="component" value="Unassembled WGS sequence"/>
</dbReference>
<dbReference type="GO" id="GO:0098793">
    <property type="term" value="C:presynapse"/>
    <property type="evidence" value="ECO:0007669"/>
    <property type="project" value="GOC"/>
</dbReference>
<evidence type="ECO:0000313" key="7">
    <source>
        <dbReference type="Proteomes" id="UP000663825"/>
    </source>
</evidence>
<comment type="similarity">
    <text evidence="1">Belongs to the SNAP-25 family.</text>
</comment>
<dbReference type="GO" id="GO:0005484">
    <property type="term" value="F:SNAP receptor activity"/>
    <property type="evidence" value="ECO:0007669"/>
    <property type="project" value="TreeGrafter"/>
</dbReference>
<dbReference type="OrthoDB" id="18679at2759"/>
<reference evidence="6" key="1">
    <citation type="submission" date="2021-02" db="EMBL/GenBank/DDBJ databases">
        <authorList>
            <person name="Nowell W R."/>
        </authorList>
    </citation>
    <scope>NUCLEOTIDE SEQUENCE</scope>
</reference>
<accession>A0A817QS48</accession>
<evidence type="ECO:0000256" key="2">
    <source>
        <dbReference type="ARBA" id="ARBA00022448"/>
    </source>
</evidence>
<dbReference type="PANTHER" id="PTHR19305">
    <property type="entry name" value="SYNAPTOSOMAL ASSOCIATED PROTEIN"/>
    <property type="match status" value="1"/>
</dbReference>
<dbReference type="FunFam" id="1.20.5.110:FF:000041">
    <property type="entry name" value="Synaptosomal-associated protein 29"/>
    <property type="match status" value="1"/>
</dbReference>
<dbReference type="GO" id="GO:0031201">
    <property type="term" value="C:SNARE complex"/>
    <property type="evidence" value="ECO:0007669"/>
    <property type="project" value="TreeGrafter"/>
</dbReference>